<reference evidence="1 2" key="1">
    <citation type="journal article" date="2018" name="Sci. Rep.">
        <title>Genomic signatures of local adaptation to the degree of environmental predictability in rotifers.</title>
        <authorList>
            <person name="Franch-Gras L."/>
            <person name="Hahn C."/>
            <person name="Garcia-Roger E.M."/>
            <person name="Carmona M.J."/>
            <person name="Serra M."/>
            <person name="Gomez A."/>
        </authorList>
    </citation>
    <scope>NUCLEOTIDE SEQUENCE [LARGE SCALE GENOMIC DNA]</scope>
    <source>
        <strain evidence="1">HYR1</strain>
    </source>
</reference>
<proteinExistence type="predicted"/>
<dbReference type="Proteomes" id="UP000276133">
    <property type="component" value="Unassembled WGS sequence"/>
</dbReference>
<dbReference type="EMBL" id="REGN01005602">
    <property type="protein sequence ID" value="RNA12820.1"/>
    <property type="molecule type" value="Genomic_DNA"/>
</dbReference>
<gene>
    <name evidence="1" type="ORF">BpHYR1_005903</name>
</gene>
<accession>A0A3M7QNE4</accession>
<evidence type="ECO:0000313" key="2">
    <source>
        <dbReference type="Proteomes" id="UP000276133"/>
    </source>
</evidence>
<dbReference type="AlphaFoldDB" id="A0A3M7QNE4"/>
<organism evidence="1 2">
    <name type="scientific">Brachionus plicatilis</name>
    <name type="common">Marine rotifer</name>
    <name type="synonym">Brachionus muelleri</name>
    <dbReference type="NCBI Taxonomy" id="10195"/>
    <lineage>
        <taxon>Eukaryota</taxon>
        <taxon>Metazoa</taxon>
        <taxon>Spiralia</taxon>
        <taxon>Gnathifera</taxon>
        <taxon>Rotifera</taxon>
        <taxon>Eurotatoria</taxon>
        <taxon>Monogononta</taxon>
        <taxon>Pseudotrocha</taxon>
        <taxon>Ploima</taxon>
        <taxon>Brachionidae</taxon>
        <taxon>Brachionus</taxon>
    </lineage>
</organism>
<name>A0A3M7QNE4_BRAPC</name>
<sequence>MEAVCFESLFEFLLQKSVNLPYELPVHFEQFYLKKKILVYFLSLKK</sequence>
<comment type="caution">
    <text evidence="1">The sequence shown here is derived from an EMBL/GenBank/DDBJ whole genome shotgun (WGS) entry which is preliminary data.</text>
</comment>
<evidence type="ECO:0000313" key="1">
    <source>
        <dbReference type="EMBL" id="RNA12820.1"/>
    </source>
</evidence>
<keyword evidence="2" id="KW-1185">Reference proteome</keyword>
<protein>
    <submittedName>
        <fullName evidence="1">Uncharacterized protein</fullName>
    </submittedName>
</protein>